<feature type="compositionally biased region" description="Basic and acidic residues" evidence="1">
    <location>
        <begin position="29"/>
        <end position="41"/>
    </location>
</feature>
<keyword evidence="2" id="KW-1133">Transmembrane helix</keyword>
<comment type="caution">
    <text evidence="3">The sequence shown here is derived from an EMBL/GenBank/DDBJ whole genome shotgun (WGS) entry which is preliminary data.</text>
</comment>
<keyword evidence="2" id="KW-0812">Transmembrane</keyword>
<dbReference type="Proteomes" id="UP001596154">
    <property type="component" value="Unassembled WGS sequence"/>
</dbReference>
<dbReference type="EMBL" id="JBHSNY010000003">
    <property type="protein sequence ID" value="MFC5634107.1"/>
    <property type="molecule type" value="Genomic_DNA"/>
</dbReference>
<keyword evidence="4" id="KW-1185">Reference proteome</keyword>
<evidence type="ECO:0000256" key="2">
    <source>
        <dbReference type="SAM" id="Phobius"/>
    </source>
</evidence>
<organism evidence="3 4">
    <name type="scientific">Streptomyces bullii</name>
    <dbReference type="NCBI Taxonomy" id="349910"/>
    <lineage>
        <taxon>Bacteria</taxon>
        <taxon>Bacillati</taxon>
        <taxon>Actinomycetota</taxon>
        <taxon>Actinomycetes</taxon>
        <taxon>Kitasatosporales</taxon>
        <taxon>Streptomycetaceae</taxon>
        <taxon>Streptomyces</taxon>
    </lineage>
</organism>
<reference evidence="4" key="1">
    <citation type="journal article" date="2019" name="Int. J. Syst. Evol. Microbiol.">
        <title>The Global Catalogue of Microorganisms (GCM) 10K type strain sequencing project: providing services to taxonomists for standard genome sequencing and annotation.</title>
        <authorList>
            <consortium name="The Broad Institute Genomics Platform"/>
            <consortium name="The Broad Institute Genome Sequencing Center for Infectious Disease"/>
            <person name="Wu L."/>
            <person name="Ma J."/>
        </authorList>
    </citation>
    <scope>NUCLEOTIDE SEQUENCE [LARGE SCALE GENOMIC DNA]</scope>
    <source>
        <strain evidence="4">CGMCC 4.7248</strain>
    </source>
</reference>
<feature type="region of interest" description="Disordered" evidence="1">
    <location>
        <begin position="1"/>
        <end position="41"/>
    </location>
</feature>
<name>A0ABW0UKJ6_9ACTN</name>
<dbReference type="RefSeq" id="WP_381019669.1">
    <property type="nucleotide sequence ID" value="NZ_JBHSNY010000003.1"/>
</dbReference>
<protein>
    <submittedName>
        <fullName evidence="3">Uncharacterized protein</fullName>
    </submittedName>
</protein>
<evidence type="ECO:0000313" key="4">
    <source>
        <dbReference type="Proteomes" id="UP001596154"/>
    </source>
</evidence>
<evidence type="ECO:0000256" key="1">
    <source>
        <dbReference type="SAM" id="MobiDB-lite"/>
    </source>
</evidence>
<keyword evidence="2" id="KW-0472">Membrane</keyword>
<accession>A0ABW0UKJ6</accession>
<gene>
    <name evidence="3" type="ORF">ACFPZJ_09990</name>
</gene>
<feature type="compositionally biased region" description="Gly residues" evidence="1">
    <location>
        <begin position="1"/>
        <end position="28"/>
    </location>
</feature>
<sequence>MRAGARGGPYDGEGLRGGGPRGGEGLGDGGRHADGPHGDRESALAAEAEGYLLARLHHDRALREAEDLCVLLPWLTTAQAEDLTRHYVDRRRELTRRMLLDTVRRADELRQEYESRYAALRRDLLRRHAAGACAVLACAGGMSTLLCLLGR</sequence>
<evidence type="ECO:0000313" key="3">
    <source>
        <dbReference type="EMBL" id="MFC5634107.1"/>
    </source>
</evidence>
<feature type="transmembrane region" description="Helical" evidence="2">
    <location>
        <begin position="129"/>
        <end position="149"/>
    </location>
</feature>
<proteinExistence type="predicted"/>